<reference evidence="3" key="1">
    <citation type="journal article" date="2019" name="Int. J. Syst. Evol. Microbiol.">
        <title>The Global Catalogue of Microorganisms (GCM) 10K type strain sequencing project: providing services to taxonomists for standard genome sequencing and annotation.</title>
        <authorList>
            <consortium name="The Broad Institute Genomics Platform"/>
            <consortium name="The Broad Institute Genome Sequencing Center for Infectious Disease"/>
            <person name="Wu L."/>
            <person name="Ma J."/>
        </authorList>
    </citation>
    <scope>NUCLEOTIDE SEQUENCE [LARGE SCALE GENOMIC DNA]</scope>
    <source>
        <strain evidence="3">CGMCC 4.7020</strain>
    </source>
</reference>
<proteinExistence type="predicted"/>
<evidence type="ECO:0000259" key="1">
    <source>
        <dbReference type="SMART" id="SM00849"/>
    </source>
</evidence>
<dbReference type="GO" id="GO:0016787">
    <property type="term" value="F:hydrolase activity"/>
    <property type="evidence" value="ECO:0007669"/>
    <property type="project" value="UniProtKB-KW"/>
</dbReference>
<dbReference type="InterPro" id="IPR001279">
    <property type="entry name" value="Metallo-B-lactamas"/>
</dbReference>
<evidence type="ECO:0000313" key="2">
    <source>
        <dbReference type="EMBL" id="MFD1310780.1"/>
    </source>
</evidence>
<evidence type="ECO:0000313" key="3">
    <source>
        <dbReference type="Proteomes" id="UP001597058"/>
    </source>
</evidence>
<comment type="caution">
    <text evidence="2">The sequence shown here is derived from an EMBL/GenBank/DDBJ whole genome shotgun (WGS) entry which is preliminary data.</text>
</comment>
<dbReference type="Pfam" id="PF00753">
    <property type="entry name" value="Lactamase_B"/>
    <property type="match status" value="1"/>
</dbReference>
<protein>
    <submittedName>
        <fullName evidence="2">MBL fold metallo-hydrolase</fullName>
        <ecNumber evidence="2">3.-.-.-</ecNumber>
    </submittedName>
</protein>
<dbReference type="EMBL" id="JBHTMM010000060">
    <property type="protein sequence ID" value="MFD1310780.1"/>
    <property type="molecule type" value="Genomic_DNA"/>
</dbReference>
<feature type="domain" description="Metallo-beta-lactamase" evidence="1">
    <location>
        <begin position="23"/>
        <end position="203"/>
    </location>
</feature>
<organism evidence="2 3">
    <name type="scientific">Streptomyces kaempferi</name>
    <dbReference type="NCBI Taxonomy" id="333725"/>
    <lineage>
        <taxon>Bacteria</taxon>
        <taxon>Bacillati</taxon>
        <taxon>Actinomycetota</taxon>
        <taxon>Actinomycetes</taxon>
        <taxon>Kitasatosporales</taxon>
        <taxon>Streptomycetaceae</taxon>
        <taxon>Streptomyces</taxon>
    </lineage>
</organism>
<dbReference type="Gene3D" id="3.60.15.10">
    <property type="entry name" value="Ribonuclease Z/Hydroxyacylglutathione hydrolase-like"/>
    <property type="match status" value="1"/>
</dbReference>
<keyword evidence="3" id="KW-1185">Reference proteome</keyword>
<dbReference type="SUPFAM" id="SSF56281">
    <property type="entry name" value="Metallo-hydrolase/oxidoreductase"/>
    <property type="match status" value="1"/>
</dbReference>
<gene>
    <name evidence="2" type="ORF">ACFQ5X_33700</name>
</gene>
<dbReference type="PANTHER" id="PTHR42951">
    <property type="entry name" value="METALLO-BETA-LACTAMASE DOMAIN-CONTAINING"/>
    <property type="match status" value="1"/>
</dbReference>
<keyword evidence="2" id="KW-0378">Hydrolase</keyword>
<dbReference type="PANTHER" id="PTHR42951:SF4">
    <property type="entry name" value="ACYL-COENZYME A THIOESTERASE MBLAC2"/>
    <property type="match status" value="1"/>
</dbReference>
<dbReference type="SMART" id="SM00849">
    <property type="entry name" value="Lactamase_B"/>
    <property type="match status" value="1"/>
</dbReference>
<sequence>MSPQPSNATLPSWLTWWQRPFPDANTLLLPGRQPALVDTGFVGHADETAAWARAHAGPIDLVVNTHWHSDHVGGNALLQAQGATIAAGTPEADAITRRDPGCCGAEYLDQPVAPYTVNVPLDDGQVLQLGDTDWQAVRTPGHTPGHLALWQPEERILVVGDALSDYDVGWVNLALDGPDAATTALTSLKRMADLDPRLILPSHGPIPTDPAAAFSAALRRAQRLIDDPAGTIWYGARRIFAFALMIRDGIPADEVEPYLHARVWLTDAAHLLAVTPEVLATELVTTMLRSGAIVLRDGRIRAAADHTPVAPETMRVPYPRAWPANEAR</sequence>
<dbReference type="EC" id="3.-.-.-" evidence="2"/>
<dbReference type="InterPro" id="IPR050855">
    <property type="entry name" value="NDM-1-like"/>
</dbReference>
<accession>A0ABW3XQ97</accession>
<dbReference type="Proteomes" id="UP001597058">
    <property type="component" value="Unassembled WGS sequence"/>
</dbReference>
<dbReference type="RefSeq" id="WP_381242507.1">
    <property type="nucleotide sequence ID" value="NZ_JBHSKH010000123.1"/>
</dbReference>
<name>A0ABW3XQ97_9ACTN</name>
<dbReference type="InterPro" id="IPR036866">
    <property type="entry name" value="RibonucZ/Hydroxyglut_hydro"/>
</dbReference>